<evidence type="ECO:0000259" key="7">
    <source>
        <dbReference type="Pfam" id="PF01292"/>
    </source>
</evidence>
<accession>A0A1M5W963</accession>
<evidence type="ECO:0000256" key="1">
    <source>
        <dbReference type="ARBA" id="ARBA00004651"/>
    </source>
</evidence>
<dbReference type="Gene3D" id="1.20.950.20">
    <property type="entry name" value="Transmembrane di-heme cytochromes, Chain C"/>
    <property type="match status" value="1"/>
</dbReference>
<dbReference type="InterPro" id="IPR011577">
    <property type="entry name" value="Cyt_b561_bac/Ni-Hgenase"/>
</dbReference>
<dbReference type="GO" id="GO:0005886">
    <property type="term" value="C:plasma membrane"/>
    <property type="evidence" value="ECO:0007669"/>
    <property type="project" value="UniProtKB-SubCell"/>
</dbReference>
<keyword evidence="4 6" id="KW-1133">Transmembrane helix</keyword>
<dbReference type="PANTHER" id="PTHR30485:SF0">
    <property type="entry name" value="NI_FE-HYDROGENASE 1 B-TYPE CYTOCHROME SUBUNIT-RELATED"/>
    <property type="match status" value="1"/>
</dbReference>
<dbReference type="GO" id="GO:0009055">
    <property type="term" value="F:electron transfer activity"/>
    <property type="evidence" value="ECO:0007669"/>
    <property type="project" value="InterPro"/>
</dbReference>
<evidence type="ECO:0000256" key="5">
    <source>
        <dbReference type="ARBA" id="ARBA00023136"/>
    </source>
</evidence>
<evidence type="ECO:0000256" key="3">
    <source>
        <dbReference type="ARBA" id="ARBA00022692"/>
    </source>
</evidence>
<name>A0A1M5W963_FLAJO</name>
<feature type="domain" description="Cytochrome b561 bacterial/Ni-hydrogenase" evidence="7">
    <location>
        <begin position="9"/>
        <end position="190"/>
    </location>
</feature>
<dbReference type="GO" id="GO:0020037">
    <property type="term" value="F:heme binding"/>
    <property type="evidence" value="ECO:0007669"/>
    <property type="project" value="TreeGrafter"/>
</dbReference>
<evidence type="ECO:0000256" key="4">
    <source>
        <dbReference type="ARBA" id="ARBA00022989"/>
    </source>
</evidence>
<evidence type="ECO:0000256" key="6">
    <source>
        <dbReference type="SAM" id="Phobius"/>
    </source>
</evidence>
<dbReference type="EMBL" id="FQWH01000025">
    <property type="protein sequence ID" value="SHH83733.1"/>
    <property type="molecule type" value="Genomic_DNA"/>
</dbReference>
<proteinExistence type="predicted"/>
<reference evidence="8 9" key="1">
    <citation type="submission" date="2016-11" db="EMBL/GenBank/DDBJ databases">
        <authorList>
            <person name="Jaros S."/>
            <person name="Januszkiewicz K."/>
            <person name="Wedrychowicz H."/>
        </authorList>
    </citation>
    <scope>NUCLEOTIDE SEQUENCE [LARGE SCALE GENOMIC DNA]</scope>
    <source>
        <strain evidence="8 9">DSM 6792</strain>
    </source>
</reference>
<sequence length="191" mass="22531">MKMENKNQFTVIHRILHWSVALLMSILFITGFLRMYWMSKKTIIDTVETEMQSHNISLEKGQIIPIVKSIQKPMWEWHEYAAYIMFLAFLVRIIYMLVKGIKFPDPLKKSQSVKERMQGFIYVIFYLFIAVSIVTGFYLKWVDGQWKEPMEAVHKWAIYWFPIFILLHFGGIVIGELTNKKGIVSKMVGGE</sequence>
<evidence type="ECO:0000313" key="9">
    <source>
        <dbReference type="Proteomes" id="UP000184112"/>
    </source>
</evidence>
<dbReference type="InterPro" id="IPR016174">
    <property type="entry name" value="Di-haem_cyt_TM"/>
</dbReference>
<feature type="transmembrane region" description="Helical" evidence="6">
    <location>
        <begin position="80"/>
        <end position="98"/>
    </location>
</feature>
<dbReference type="SUPFAM" id="SSF81342">
    <property type="entry name" value="Transmembrane di-heme cytochromes"/>
    <property type="match status" value="1"/>
</dbReference>
<evidence type="ECO:0000256" key="2">
    <source>
        <dbReference type="ARBA" id="ARBA00022475"/>
    </source>
</evidence>
<dbReference type="InterPro" id="IPR051542">
    <property type="entry name" value="Hydrogenase_cytochrome"/>
</dbReference>
<dbReference type="Proteomes" id="UP000184112">
    <property type="component" value="Unassembled WGS sequence"/>
</dbReference>
<keyword evidence="2" id="KW-1003">Cell membrane</keyword>
<dbReference type="GO" id="GO:0022904">
    <property type="term" value="P:respiratory electron transport chain"/>
    <property type="evidence" value="ECO:0007669"/>
    <property type="project" value="InterPro"/>
</dbReference>
<protein>
    <submittedName>
        <fullName evidence="8">Cytochrome b561</fullName>
    </submittedName>
</protein>
<feature type="transmembrane region" description="Helical" evidence="6">
    <location>
        <begin position="15"/>
        <end position="37"/>
    </location>
</feature>
<gene>
    <name evidence="8" type="ORF">SAMN05444388_12512</name>
</gene>
<evidence type="ECO:0000313" key="8">
    <source>
        <dbReference type="EMBL" id="SHH83733.1"/>
    </source>
</evidence>
<organism evidence="8 9">
    <name type="scientific">Flavobacterium johnsoniae</name>
    <name type="common">Cytophaga johnsonae</name>
    <dbReference type="NCBI Taxonomy" id="986"/>
    <lineage>
        <taxon>Bacteria</taxon>
        <taxon>Pseudomonadati</taxon>
        <taxon>Bacteroidota</taxon>
        <taxon>Flavobacteriia</taxon>
        <taxon>Flavobacteriales</taxon>
        <taxon>Flavobacteriaceae</taxon>
        <taxon>Flavobacterium</taxon>
    </lineage>
</organism>
<feature type="transmembrane region" description="Helical" evidence="6">
    <location>
        <begin position="119"/>
        <end position="139"/>
    </location>
</feature>
<dbReference type="AlphaFoldDB" id="A0A1M5W963"/>
<feature type="transmembrane region" description="Helical" evidence="6">
    <location>
        <begin position="159"/>
        <end position="177"/>
    </location>
</feature>
<comment type="subcellular location">
    <subcellularLocation>
        <location evidence="1">Cell membrane</location>
        <topology evidence="1">Multi-pass membrane protein</topology>
    </subcellularLocation>
</comment>
<dbReference type="PANTHER" id="PTHR30485">
    <property type="entry name" value="NI/FE-HYDROGENASE 1 B-TYPE CYTOCHROME SUBUNIT"/>
    <property type="match status" value="1"/>
</dbReference>
<dbReference type="Pfam" id="PF01292">
    <property type="entry name" value="Ni_hydr_CYTB"/>
    <property type="match status" value="1"/>
</dbReference>
<keyword evidence="3 6" id="KW-0812">Transmembrane</keyword>
<keyword evidence="5 6" id="KW-0472">Membrane</keyword>